<feature type="region of interest" description="Disordered" evidence="1">
    <location>
        <begin position="645"/>
        <end position="667"/>
    </location>
</feature>
<protein>
    <recommendedName>
        <fullName evidence="6">Transposase MuDR plant domain-containing protein</fullName>
    </recommendedName>
</protein>
<evidence type="ECO:0000259" key="2">
    <source>
        <dbReference type="Pfam" id="PF03108"/>
    </source>
</evidence>
<dbReference type="InterPro" id="IPR058594">
    <property type="entry name" value="PB1-like_dom_pln"/>
</dbReference>
<gene>
    <name evidence="4" type="ORF">NCGR_LOCUS44198</name>
</gene>
<feature type="compositionally biased region" description="Low complexity" evidence="1">
    <location>
        <begin position="718"/>
        <end position="732"/>
    </location>
</feature>
<proteinExistence type="predicted"/>
<name>A0A811QNT5_9POAL</name>
<sequence length="761" mass="87303">MAGHRRLEGDPAPVYGLDDDEFSVEIHHGGFFYGSGKDQIYLDGKVDWFDHIKEKYWCFFAVDEISVMLGYGLDNVEVYWLLPEMVVPTGLRIVDSDADTQIMNQFAYTIKNFVMYFDIYNSFDKEIVLNPIGTLPKMLSPRKVPPERDDVGNNNNSDNDGSIDGYFLDSDYEVDDDDDLFYGNVDDGVVDEGAAKGIVVSKGKKRNAPYGKEKMATVREWDELSSDEDELELPAKEEGQFASVQLLRKAIIEYSIKHRVEIKMPWNDKTRIKAHCDVGCPWYLYASFDSRMECFLIKSYVGDHHCQKKWVLKRCTAKWLANKYLDKFRADEKMSLTNFGRTIQLELNLTPSRMKLSRARRMAWNIIYGDEVQQFNLLWNYGHELRKSNPGSSFFLNLLDGYFSSLYVSFDACKRGFLSGCMLVICLDGCHIKTKFGGQLLTAVGIDPNDCIFPIAMAVVEQVFPDSEHRFCVRHLYSNFQGHFKGENLKNELWACARASTVTRWNQEMEKMKVLNKDAYAWLEKMPPNIWVRAFFSEYPKCDILLNNTCEVFNNYILEARELPILTMIHKIKSQLMVRHYNKQKEVTKKWVGMVICLKIRKKLARHADFSNTCYPIPSGNAIVDKLVISQLGVKQRRQAYQLLRKQKKTTRTATTTTTEPEQQPSYEEVTNLVEVPVMSQVENPMLSQLLDEASQNMRHIPSTSPLPDSTYIISNLPPARHTPLTTTTKTGRTSRTKVVKNNGVAPSKKIGKTKRGQSGQ</sequence>
<dbReference type="PANTHER" id="PTHR31973:SF191">
    <property type="entry name" value="OS05G0489400 PROTEIN"/>
    <property type="match status" value="1"/>
</dbReference>
<evidence type="ECO:0000259" key="3">
    <source>
        <dbReference type="Pfam" id="PF26130"/>
    </source>
</evidence>
<dbReference type="OrthoDB" id="785835at2759"/>
<evidence type="ECO:0000313" key="5">
    <source>
        <dbReference type="Proteomes" id="UP000604825"/>
    </source>
</evidence>
<organism evidence="4 5">
    <name type="scientific">Miscanthus lutarioriparius</name>
    <dbReference type="NCBI Taxonomy" id="422564"/>
    <lineage>
        <taxon>Eukaryota</taxon>
        <taxon>Viridiplantae</taxon>
        <taxon>Streptophyta</taxon>
        <taxon>Embryophyta</taxon>
        <taxon>Tracheophyta</taxon>
        <taxon>Spermatophyta</taxon>
        <taxon>Magnoliopsida</taxon>
        <taxon>Liliopsida</taxon>
        <taxon>Poales</taxon>
        <taxon>Poaceae</taxon>
        <taxon>PACMAD clade</taxon>
        <taxon>Panicoideae</taxon>
        <taxon>Andropogonodae</taxon>
        <taxon>Andropogoneae</taxon>
        <taxon>Saccharinae</taxon>
        <taxon>Miscanthus</taxon>
    </lineage>
</organism>
<dbReference type="InterPro" id="IPR004332">
    <property type="entry name" value="Transposase_MuDR"/>
</dbReference>
<accession>A0A811QNT5</accession>
<dbReference type="AlphaFoldDB" id="A0A811QNT5"/>
<evidence type="ECO:0000313" key="4">
    <source>
        <dbReference type="EMBL" id="CAD6260774.1"/>
    </source>
</evidence>
<feature type="region of interest" description="Disordered" evidence="1">
    <location>
        <begin position="139"/>
        <end position="163"/>
    </location>
</feature>
<feature type="domain" description="PB1-like" evidence="3">
    <location>
        <begin position="19"/>
        <end position="114"/>
    </location>
</feature>
<comment type="caution">
    <text evidence="4">The sequence shown here is derived from an EMBL/GenBank/DDBJ whole genome shotgun (WGS) entry which is preliminary data.</text>
</comment>
<evidence type="ECO:0000256" key="1">
    <source>
        <dbReference type="SAM" id="MobiDB-lite"/>
    </source>
</evidence>
<dbReference type="EMBL" id="CAJGYO010000011">
    <property type="protein sequence ID" value="CAD6260774.1"/>
    <property type="molecule type" value="Genomic_DNA"/>
</dbReference>
<evidence type="ECO:0008006" key="6">
    <source>
        <dbReference type="Google" id="ProtNLM"/>
    </source>
</evidence>
<feature type="domain" description="Transposase MuDR plant" evidence="2">
    <location>
        <begin position="240"/>
        <end position="291"/>
    </location>
</feature>
<feature type="compositionally biased region" description="Low complexity" evidence="1">
    <location>
        <begin position="152"/>
        <end position="163"/>
    </location>
</feature>
<feature type="region of interest" description="Disordered" evidence="1">
    <location>
        <begin position="716"/>
        <end position="761"/>
    </location>
</feature>
<feature type="compositionally biased region" description="Basic residues" evidence="1">
    <location>
        <begin position="750"/>
        <end position="761"/>
    </location>
</feature>
<dbReference type="Proteomes" id="UP000604825">
    <property type="component" value="Unassembled WGS sequence"/>
</dbReference>
<reference evidence="4" key="1">
    <citation type="submission" date="2020-10" db="EMBL/GenBank/DDBJ databases">
        <authorList>
            <person name="Han B."/>
            <person name="Lu T."/>
            <person name="Zhao Q."/>
            <person name="Huang X."/>
            <person name="Zhao Y."/>
        </authorList>
    </citation>
    <scope>NUCLEOTIDE SEQUENCE</scope>
</reference>
<dbReference type="Pfam" id="PF03108">
    <property type="entry name" value="DBD_Tnp_Mut"/>
    <property type="match status" value="1"/>
</dbReference>
<dbReference type="Pfam" id="PF26130">
    <property type="entry name" value="PB1-like"/>
    <property type="match status" value="1"/>
</dbReference>
<dbReference type="PANTHER" id="PTHR31973">
    <property type="entry name" value="POLYPROTEIN, PUTATIVE-RELATED"/>
    <property type="match status" value="1"/>
</dbReference>
<keyword evidence="5" id="KW-1185">Reference proteome</keyword>